<sequence>MIDELDNRSKYWNEERIADRHKVNRFDQLAKRRISVILMWFPLDYHPTIKIVKYPFKYKRYLNIPS</sequence>
<evidence type="ECO:0000313" key="2">
    <source>
        <dbReference type="Proteomes" id="UP000071778"/>
    </source>
</evidence>
<accession>A0A127PRF7</accession>
<dbReference type="EMBL" id="CP013235">
    <property type="protein sequence ID" value="AMP10197.1"/>
    <property type="molecule type" value="Genomic_DNA"/>
</dbReference>
<protein>
    <submittedName>
        <fullName evidence="1">Uncharacterized protein</fullName>
    </submittedName>
</protein>
<dbReference type="Proteomes" id="UP000071778">
    <property type="component" value="Chromosome"/>
</dbReference>
<name>A0A127PRF7_9BURK</name>
<organism evidence="1 2">
    <name type="scientific">Collimonas arenae</name>
    <dbReference type="NCBI Taxonomy" id="279058"/>
    <lineage>
        <taxon>Bacteria</taxon>
        <taxon>Pseudomonadati</taxon>
        <taxon>Pseudomonadota</taxon>
        <taxon>Betaproteobacteria</taxon>
        <taxon>Burkholderiales</taxon>
        <taxon>Oxalobacteraceae</taxon>
        <taxon>Collimonas</taxon>
    </lineage>
</organism>
<dbReference type="AlphaFoldDB" id="A0A127PRF7"/>
<proteinExistence type="predicted"/>
<gene>
    <name evidence="1" type="ORF">CAter282_2451</name>
</gene>
<keyword evidence="2" id="KW-1185">Reference proteome</keyword>
<dbReference type="PATRIC" id="fig|279058.17.peg.2680"/>
<evidence type="ECO:0000313" key="1">
    <source>
        <dbReference type="EMBL" id="AMP10197.1"/>
    </source>
</evidence>
<reference evidence="1 2" key="1">
    <citation type="submission" date="2015-11" db="EMBL/GenBank/DDBJ databases">
        <title>Exploring the genomic traits of fungus-feeding bacterial genus Collimonas.</title>
        <authorList>
            <person name="Song C."/>
            <person name="Schmidt R."/>
            <person name="de Jager V."/>
            <person name="Krzyzanowska D."/>
            <person name="Jongedijk E."/>
            <person name="Cankar K."/>
            <person name="Beekwilder J."/>
            <person name="van Veen A."/>
            <person name="de Boer W."/>
            <person name="van Veen J.A."/>
            <person name="Garbeva P."/>
        </authorList>
    </citation>
    <scope>NUCLEOTIDE SEQUENCE [LARGE SCALE GENOMIC DNA]</scope>
    <source>
        <strain evidence="1 2">Ter282</strain>
    </source>
</reference>